<name>A0A483CXN0_9EURY</name>
<keyword evidence="2" id="KW-0378">Hydrolase</keyword>
<accession>A0A483CXN0</accession>
<dbReference type="GO" id="GO:0004519">
    <property type="term" value="F:endonuclease activity"/>
    <property type="evidence" value="ECO:0007669"/>
    <property type="project" value="UniProtKB-KW"/>
</dbReference>
<dbReference type="Proteomes" id="UP000292580">
    <property type="component" value="Unassembled WGS sequence"/>
</dbReference>
<sequence length="257" mass="28591">MSATYATKLLLAFRSGDTCAMPGCNCKLTPDSDSGYPINVGEAAHIAGEHNGDGKKKRSARYDPSMTDEQRNHYNNLIYLCSTCHTTIDAIPHGENAYPVERLHKIKAKHEEKVRQAMLDAFADVGFPELEEATRWATTIQPSVVTTDYSLLGLDDKIKKNDLDDDARGVIAMGLGVASEVSRYIESVAQTDAEFPERLKAGFLEEYWCLKKEGIKGGDLFELMCRFAQRGFTRQAQRSAGLAVLIHLFETCEVFEK</sequence>
<keyword evidence="2" id="KW-0255">Endonuclease</keyword>
<reference evidence="2 3" key="1">
    <citation type="submission" date="2017-11" db="EMBL/GenBank/DDBJ databases">
        <title>Isolation and Characterization of Methanofollis Species from Methane Seep Offshore SW Taiwan.</title>
        <authorList>
            <person name="Teng N.-H."/>
            <person name="Lai M.-C."/>
            <person name="Chen S.-C."/>
        </authorList>
    </citation>
    <scope>NUCLEOTIDE SEQUENCE [LARGE SCALE GENOMIC DNA]</scope>
    <source>
        <strain evidence="2 3">FWC-SCC2</strain>
    </source>
</reference>
<keyword evidence="3" id="KW-1185">Reference proteome</keyword>
<gene>
    <name evidence="2" type="ORF">CUJ86_08605</name>
</gene>
<evidence type="ECO:0000313" key="3">
    <source>
        <dbReference type="Proteomes" id="UP000292580"/>
    </source>
</evidence>
<keyword evidence="2" id="KW-0540">Nuclease</keyword>
<evidence type="ECO:0000256" key="1">
    <source>
        <dbReference type="SAM" id="MobiDB-lite"/>
    </source>
</evidence>
<proteinExistence type="predicted"/>
<dbReference type="OrthoDB" id="111518at2157"/>
<dbReference type="EMBL" id="PGCL01000003">
    <property type="protein sequence ID" value="TAJ44083.1"/>
    <property type="molecule type" value="Genomic_DNA"/>
</dbReference>
<evidence type="ECO:0000313" key="2">
    <source>
        <dbReference type="EMBL" id="TAJ44083.1"/>
    </source>
</evidence>
<protein>
    <submittedName>
        <fullName evidence="2">HNH endonuclease</fullName>
    </submittedName>
</protein>
<feature type="region of interest" description="Disordered" evidence="1">
    <location>
        <begin position="46"/>
        <end position="67"/>
    </location>
</feature>
<comment type="caution">
    <text evidence="2">The sequence shown here is derived from an EMBL/GenBank/DDBJ whole genome shotgun (WGS) entry which is preliminary data.</text>
</comment>
<dbReference type="RefSeq" id="WP_130647151.1">
    <property type="nucleotide sequence ID" value="NZ_PGCL01000003.1"/>
</dbReference>
<organism evidence="2 3">
    <name type="scientific">Methanofollis fontis</name>
    <dbReference type="NCBI Taxonomy" id="2052832"/>
    <lineage>
        <taxon>Archaea</taxon>
        <taxon>Methanobacteriati</taxon>
        <taxon>Methanobacteriota</taxon>
        <taxon>Stenosarchaea group</taxon>
        <taxon>Methanomicrobia</taxon>
        <taxon>Methanomicrobiales</taxon>
        <taxon>Methanomicrobiaceae</taxon>
        <taxon>Methanofollis</taxon>
    </lineage>
</organism>
<dbReference type="AlphaFoldDB" id="A0A483CXN0"/>